<evidence type="ECO:0008006" key="4">
    <source>
        <dbReference type="Google" id="ProtNLM"/>
    </source>
</evidence>
<feature type="transmembrane region" description="Helical" evidence="1">
    <location>
        <begin position="345"/>
        <end position="362"/>
    </location>
</feature>
<dbReference type="OrthoDB" id="9809196at2"/>
<dbReference type="InterPro" id="IPR025291">
    <property type="entry name" value="DUF4153"/>
</dbReference>
<dbReference type="RefSeq" id="WP_073269628.1">
    <property type="nucleotide sequence ID" value="NZ_FQTU01000003.1"/>
</dbReference>
<feature type="transmembrane region" description="Helical" evidence="1">
    <location>
        <begin position="178"/>
        <end position="199"/>
    </location>
</feature>
<evidence type="ECO:0000256" key="1">
    <source>
        <dbReference type="SAM" id="Phobius"/>
    </source>
</evidence>
<feature type="transmembrane region" description="Helical" evidence="1">
    <location>
        <begin position="146"/>
        <end position="172"/>
    </location>
</feature>
<evidence type="ECO:0000313" key="2">
    <source>
        <dbReference type="EMBL" id="SHE51207.1"/>
    </source>
</evidence>
<accession>A0A1M4U3T8</accession>
<feature type="transmembrane region" description="Helical" evidence="1">
    <location>
        <begin position="104"/>
        <end position="126"/>
    </location>
</feature>
<protein>
    <recommendedName>
        <fullName evidence="4">DUF4153 domain-containing protein</fullName>
    </recommendedName>
</protein>
<organism evidence="2 3">
    <name type="scientific">Alkalibacter saccharofermentans DSM 14828</name>
    <dbReference type="NCBI Taxonomy" id="1120975"/>
    <lineage>
        <taxon>Bacteria</taxon>
        <taxon>Bacillati</taxon>
        <taxon>Bacillota</taxon>
        <taxon>Clostridia</taxon>
        <taxon>Eubacteriales</taxon>
        <taxon>Eubacteriaceae</taxon>
        <taxon>Alkalibacter</taxon>
    </lineage>
</organism>
<sequence>MKLLDKLQHSLKGLLDAIARYPLTTAFLLAAAVVNALAIENAGYPNIMYNKLFVVFLVGAFLATVAQVGYERFFKDMKKRLILFGAAGLLTTGYFFIVNSSPEIGVDILVRTVALVFALLIAFIWIPSIKSKVDFTQSFMAAFKGFFVSVFFSGVLFGGISLILGAVDLLLFNVAGELYAHSANIVFTLFASLYFLSLIPDYNVAGEEKIERAVSSSRFLEVLISNIIIPLASVFTVILISYIALNIGGRFWEENLLEPMLVSYSIVTIIILTLAANLDNRFANLFKKIFPKVLIPIVLFQVIASVMKIGDVGITHSRYYVIMYGVFAIVAGVVYSFLKPGKYGIVAIVLICLSVISTVPPIDAFSVSKRNQINTLINVLTRNDMLIDEEIIPRSDIDNQEKKIIINTTSYIYRMNYIEDVEWLPDSFVYYTDFEKIFGFKEYEIDGRGEYASIVRNKTEALDVSGYQAMTVIYFEDIKARGTEPYEIDFALGQQVYTIAFASDEEGDGRFYIEYQGNEELTLLISQIVDSLGDIQTGSVEISTEEATFEVENNSLKMKVVINHLDRYEAEDGYRWNGEAYVMLGFND</sequence>
<feature type="transmembrane region" description="Helical" evidence="1">
    <location>
        <begin position="81"/>
        <end position="98"/>
    </location>
</feature>
<proteinExistence type="predicted"/>
<dbReference type="STRING" id="1120975.SAMN02746064_00628"/>
<keyword evidence="3" id="KW-1185">Reference proteome</keyword>
<keyword evidence="1" id="KW-0472">Membrane</keyword>
<feature type="transmembrane region" description="Helical" evidence="1">
    <location>
        <begin position="319"/>
        <end position="338"/>
    </location>
</feature>
<dbReference type="EMBL" id="FQTU01000003">
    <property type="protein sequence ID" value="SHE51207.1"/>
    <property type="molecule type" value="Genomic_DNA"/>
</dbReference>
<name>A0A1M4U3T8_9FIRM</name>
<feature type="transmembrane region" description="Helical" evidence="1">
    <location>
        <begin position="219"/>
        <end position="244"/>
    </location>
</feature>
<feature type="transmembrane region" description="Helical" evidence="1">
    <location>
        <begin position="289"/>
        <end position="307"/>
    </location>
</feature>
<feature type="transmembrane region" description="Helical" evidence="1">
    <location>
        <begin position="256"/>
        <end position="277"/>
    </location>
</feature>
<evidence type="ECO:0000313" key="3">
    <source>
        <dbReference type="Proteomes" id="UP000184251"/>
    </source>
</evidence>
<gene>
    <name evidence="2" type="ORF">SAMN02746064_00628</name>
</gene>
<feature type="transmembrane region" description="Helical" evidence="1">
    <location>
        <begin position="51"/>
        <end position="69"/>
    </location>
</feature>
<dbReference type="AlphaFoldDB" id="A0A1M4U3T8"/>
<keyword evidence="1" id="KW-0812">Transmembrane</keyword>
<keyword evidence="1" id="KW-1133">Transmembrane helix</keyword>
<feature type="transmembrane region" description="Helical" evidence="1">
    <location>
        <begin position="21"/>
        <end position="39"/>
    </location>
</feature>
<reference evidence="2 3" key="1">
    <citation type="submission" date="2016-11" db="EMBL/GenBank/DDBJ databases">
        <authorList>
            <person name="Jaros S."/>
            <person name="Januszkiewicz K."/>
            <person name="Wedrychowicz H."/>
        </authorList>
    </citation>
    <scope>NUCLEOTIDE SEQUENCE [LARGE SCALE GENOMIC DNA]</scope>
    <source>
        <strain evidence="2 3">DSM 14828</strain>
    </source>
</reference>
<dbReference type="Proteomes" id="UP000184251">
    <property type="component" value="Unassembled WGS sequence"/>
</dbReference>
<dbReference type="Pfam" id="PF13687">
    <property type="entry name" value="DUF4153"/>
    <property type="match status" value="1"/>
</dbReference>